<dbReference type="EMBL" id="HBUF01230947">
    <property type="protein sequence ID" value="CAG6673300.1"/>
    <property type="molecule type" value="Transcribed_RNA"/>
</dbReference>
<dbReference type="EMBL" id="HBUF01122830">
    <property type="protein sequence ID" value="CAG6642511.1"/>
    <property type="molecule type" value="Transcribed_RNA"/>
</dbReference>
<dbReference type="AlphaFoldDB" id="A0A8D8SP72"/>
<dbReference type="EMBL" id="HBUF01430772">
    <property type="protein sequence ID" value="CAG6741909.1"/>
    <property type="molecule type" value="Transcribed_RNA"/>
</dbReference>
<proteinExistence type="predicted"/>
<organism evidence="1">
    <name type="scientific">Cacopsylla melanoneura</name>
    <dbReference type="NCBI Taxonomy" id="428564"/>
    <lineage>
        <taxon>Eukaryota</taxon>
        <taxon>Metazoa</taxon>
        <taxon>Ecdysozoa</taxon>
        <taxon>Arthropoda</taxon>
        <taxon>Hexapoda</taxon>
        <taxon>Insecta</taxon>
        <taxon>Pterygota</taxon>
        <taxon>Neoptera</taxon>
        <taxon>Paraneoptera</taxon>
        <taxon>Hemiptera</taxon>
        <taxon>Sternorrhyncha</taxon>
        <taxon>Psylloidea</taxon>
        <taxon>Psyllidae</taxon>
        <taxon>Psyllinae</taxon>
        <taxon>Cacopsylla</taxon>
    </lineage>
</organism>
<sequence length="125" mass="14126">MSCRRQLHFHHCVYSSLGFLPKFCRLQKEASHCSPSPGGQGRAMHCERSPVTPLSYSSQSYRNSFLALKAVLCLPPSHVRCIEHRTAGHTRCLLCNPLLNEVSRWGSHPHHVSILWAPLCLEVQL</sequence>
<dbReference type="EMBL" id="HBUF01230945">
    <property type="protein sequence ID" value="CAG6673298.1"/>
    <property type="molecule type" value="Transcribed_RNA"/>
</dbReference>
<dbReference type="EMBL" id="HBUF01430771">
    <property type="protein sequence ID" value="CAG6741908.1"/>
    <property type="molecule type" value="Transcribed_RNA"/>
</dbReference>
<name>A0A8D8SP72_9HEMI</name>
<reference evidence="1" key="1">
    <citation type="submission" date="2021-05" db="EMBL/GenBank/DDBJ databases">
        <authorList>
            <person name="Alioto T."/>
            <person name="Alioto T."/>
            <person name="Gomez Garrido J."/>
        </authorList>
    </citation>
    <scope>NUCLEOTIDE SEQUENCE</scope>
</reference>
<evidence type="ECO:0000313" key="1">
    <source>
        <dbReference type="EMBL" id="CAG6673298.1"/>
    </source>
</evidence>
<dbReference type="EMBL" id="HBUF01230946">
    <property type="protein sequence ID" value="CAG6673299.1"/>
    <property type="molecule type" value="Transcribed_RNA"/>
</dbReference>
<accession>A0A8D8SP72</accession>
<protein>
    <submittedName>
        <fullName evidence="1">Uncharacterized protein</fullName>
    </submittedName>
</protein>